<evidence type="ECO:0000313" key="10">
    <source>
        <dbReference type="EMBL" id="OAN49300.1"/>
    </source>
</evidence>
<dbReference type="Gene3D" id="3.40.50.280">
    <property type="entry name" value="Cobalamin-binding domain"/>
    <property type="match status" value="1"/>
</dbReference>
<feature type="domain" description="Radical SAM core" evidence="9">
    <location>
        <begin position="209"/>
        <end position="426"/>
    </location>
</feature>
<name>A0A178MKT5_9PROT</name>
<evidence type="ECO:0000256" key="1">
    <source>
        <dbReference type="ARBA" id="ARBA00001966"/>
    </source>
</evidence>
<dbReference type="Proteomes" id="UP000078428">
    <property type="component" value="Unassembled WGS sequence"/>
</dbReference>
<keyword evidence="6" id="KW-0408">Iron</keyword>
<evidence type="ECO:0000313" key="11">
    <source>
        <dbReference type="Proteomes" id="UP000078428"/>
    </source>
</evidence>
<dbReference type="SFLD" id="SFLDG01082">
    <property type="entry name" value="B12-binding_domain_containing"/>
    <property type="match status" value="1"/>
</dbReference>
<dbReference type="EMBL" id="LWQT01000066">
    <property type="protein sequence ID" value="OAN49300.1"/>
    <property type="molecule type" value="Genomic_DNA"/>
</dbReference>
<dbReference type="PROSITE" id="PS51918">
    <property type="entry name" value="RADICAL_SAM"/>
    <property type="match status" value="1"/>
</dbReference>
<keyword evidence="11" id="KW-1185">Reference proteome</keyword>
<evidence type="ECO:0000256" key="3">
    <source>
        <dbReference type="ARBA" id="ARBA00022679"/>
    </source>
</evidence>
<evidence type="ECO:0000256" key="7">
    <source>
        <dbReference type="ARBA" id="ARBA00023014"/>
    </source>
</evidence>
<keyword evidence="5" id="KW-0479">Metal-binding</keyword>
<dbReference type="OrthoDB" id="9801424at2"/>
<evidence type="ECO:0000259" key="8">
    <source>
        <dbReference type="PROSITE" id="PS51332"/>
    </source>
</evidence>
<dbReference type="InterPro" id="IPR036724">
    <property type="entry name" value="Cobalamin-bd_sf"/>
</dbReference>
<dbReference type="PANTHER" id="PTHR43409:SF7">
    <property type="entry name" value="BLL1977 PROTEIN"/>
    <property type="match status" value="1"/>
</dbReference>
<dbReference type="SFLD" id="SFLDG01123">
    <property type="entry name" value="methyltransferase_(Class_B)"/>
    <property type="match status" value="1"/>
</dbReference>
<gene>
    <name evidence="10" type="ORF">A6A04_04070</name>
</gene>
<proteinExistence type="predicted"/>
<organism evidence="10 11">
    <name type="scientific">Paramagnetospirillum marisnigri</name>
    <dbReference type="NCBI Taxonomy" id="1285242"/>
    <lineage>
        <taxon>Bacteria</taxon>
        <taxon>Pseudomonadati</taxon>
        <taxon>Pseudomonadota</taxon>
        <taxon>Alphaproteobacteria</taxon>
        <taxon>Rhodospirillales</taxon>
        <taxon>Magnetospirillaceae</taxon>
        <taxon>Paramagnetospirillum</taxon>
    </lineage>
</organism>
<dbReference type="GO" id="GO:0046872">
    <property type="term" value="F:metal ion binding"/>
    <property type="evidence" value="ECO:0007669"/>
    <property type="project" value="UniProtKB-KW"/>
</dbReference>
<evidence type="ECO:0000256" key="4">
    <source>
        <dbReference type="ARBA" id="ARBA00022691"/>
    </source>
</evidence>
<evidence type="ECO:0000256" key="2">
    <source>
        <dbReference type="ARBA" id="ARBA00022603"/>
    </source>
</evidence>
<dbReference type="InterPro" id="IPR006158">
    <property type="entry name" value="Cobalamin-bd"/>
</dbReference>
<dbReference type="SUPFAM" id="SSF52242">
    <property type="entry name" value="Cobalamin (vitamin B12)-binding domain"/>
    <property type="match status" value="1"/>
</dbReference>
<dbReference type="Gene3D" id="3.20.20.70">
    <property type="entry name" value="Aldolase class I"/>
    <property type="match status" value="1"/>
</dbReference>
<dbReference type="SFLD" id="SFLDS00029">
    <property type="entry name" value="Radical_SAM"/>
    <property type="match status" value="1"/>
</dbReference>
<dbReference type="PANTHER" id="PTHR43409">
    <property type="entry name" value="ANAEROBIC MAGNESIUM-PROTOPORPHYRIN IX MONOMETHYL ESTER CYCLASE-RELATED"/>
    <property type="match status" value="1"/>
</dbReference>
<dbReference type="Pfam" id="PF02310">
    <property type="entry name" value="B12-binding"/>
    <property type="match status" value="1"/>
</dbReference>
<evidence type="ECO:0000256" key="6">
    <source>
        <dbReference type="ARBA" id="ARBA00023004"/>
    </source>
</evidence>
<dbReference type="InterPro" id="IPR006638">
    <property type="entry name" value="Elp3/MiaA/NifB-like_rSAM"/>
</dbReference>
<dbReference type="InterPro" id="IPR013785">
    <property type="entry name" value="Aldolase_TIM"/>
</dbReference>
<sequence>MALSLSLAGRPIKVLLVQPSSDNCVQSLFTYHKDHGIGHKPPLGIMILATYLQREGFADVHCLDAQMEEISPEETARRIAQEKPDLVGFTVWTDFWYPAWKTIEETRRLLPDSVIVLGGPHAGCYPKETVEGCSADYLVVGDGEDVLLGMVQDLQAERPVADHPGLWRRLPNGSAQAPSEAMAVVKDLTKIPAPNRLLLPYKRYSSVLTPTDYETTMVTSRGCPYKCVFCKMDVQKVYARTAEQVVDEFADIAALGITDVQVYDDTFTWGHQRAKDICQGIIDRGIKVNWAIRDRVNRVTPDLYKLLKEAGCYRVHFGVETGSQRILDLSGKAITFEQVDKAMVTAREIGMTVMAYFMFGFISETREDALKTIAYANKLDPDYAVFVVLIPYPGTAVYREGMAKGIIPTDFWRDFTLNPQPDYVIPHIIEDELSRQELVSMKNMATRRYYFRPSRILREIRTLSSFRELKSKARLAWMLLHESTSKLTPRMPIT</sequence>
<dbReference type="InterPro" id="IPR007197">
    <property type="entry name" value="rSAM"/>
</dbReference>
<dbReference type="STRING" id="1285242.A6A04_04070"/>
<feature type="domain" description="B12-binding" evidence="8">
    <location>
        <begin position="26"/>
        <end position="161"/>
    </location>
</feature>
<dbReference type="GO" id="GO:0031419">
    <property type="term" value="F:cobalamin binding"/>
    <property type="evidence" value="ECO:0007669"/>
    <property type="project" value="InterPro"/>
</dbReference>
<dbReference type="CDD" id="cd02068">
    <property type="entry name" value="radical_SAM_B12_BD"/>
    <property type="match status" value="1"/>
</dbReference>
<dbReference type="InterPro" id="IPR051198">
    <property type="entry name" value="BchE-like"/>
</dbReference>
<comment type="cofactor">
    <cofactor evidence="1">
        <name>[4Fe-4S] cluster</name>
        <dbReference type="ChEBI" id="CHEBI:49883"/>
    </cofactor>
</comment>
<dbReference type="SUPFAM" id="SSF102114">
    <property type="entry name" value="Radical SAM enzymes"/>
    <property type="match status" value="1"/>
</dbReference>
<comment type="caution">
    <text evidence="10">The sequence shown here is derived from an EMBL/GenBank/DDBJ whole genome shotgun (WGS) entry which is preliminary data.</text>
</comment>
<keyword evidence="2" id="KW-0489">Methyltransferase</keyword>
<evidence type="ECO:0000256" key="5">
    <source>
        <dbReference type="ARBA" id="ARBA00022723"/>
    </source>
</evidence>
<dbReference type="InterPro" id="IPR034466">
    <property type="entry name" value="Methyltransferase_Class_B"/>
</dbReference>
<dbReference type="PROSITE" id="PS51332">
    <property type="entry name" value="B12_BINDING"/>
    <property type="match status" value="1"/>
</dbReference>
<dbReference type="GO" id="GO:0003824">
    <property type="term" value="F:catalytic activity"/>
    <property type="evidence" value="ECO:0007669"/>
    <property type="project" value="InterPro"/>
</dbReference>
<protein>
    <submittedName>
        <fullName evidence="10">Uncharacterized protein</fullName>
    </submittedName>
</protein>
<dbReference type="GO" id="GO:0051539">
    <property type="term" value="F:4 iron, 4 sulfur cluster binding"/>
    <property type="evidence" value="ECO:0007669"/>
    <property type="project" value="UniProtKB-KW"/>
</dbReference>
<evidence type="ECO:0000259" key="9">
    <source>
        <dbReference type="PROSITE" id="PS51918"/>
    </source>
</evidence>
<accession>A0A178MKT5</accession>
<keyword evidence="4" id="KW-0949">S-adenosyl-L-methionine</keyword>
<dbReference type="CDD" id="cd01335">
    <property type="entry name" value="Radical_SAM"/>
    <property type="match status" value="1"/>
</dbReference>
<dbReference type="Pfam" id="PF04055">
    <property type="entry name" value="Radical_SAM"/>
    <property type="match status" value="1"/>
</dbReference>
<keyword evidence="7" id="KW-0411">Iron-sulfur</keyword>
<dbReference type="RefSeq" id="WP_082914916.1">
    <property type="nucleotide sequence ID" value="NZ_LWQT01000066.1"/>
</dbReference>
<reference evidence="10 11" key="1">
    <citation type="submission" date="2016-04" db="EMBL/GenBank/DDBJ databases">
        <title>Draft genome sequence of freshwater magnetotactic bacteria Magnetospirillum marisnigri SP-1 and Magnetospirillum moscoviense BB-1.</title>
        <authorList>
            <person name="Koziaeva V."/>
            <person name="Dziuba M.V."/>
            <person name="Ivanov T.M."/>
            <person name="Kuznetsov B."/>
            <person name="Grouzdev D.S."/>
        </authorList>
    </citation>
    <scope>NUCLEOTIDE SEQUENCE [LARGE SCALE GENOMIC DNA]</scope>
    <source>
        <strain evidence="10 11">SP-1</strain>
    </source>
</reference>
<dbReference type="InterPro" id="IPR058240">
    <property type="entry name" value="rSAM_sf"/>
</dbReference>
<dbReference type="SMART" id="SM00729">
    <property type="entry name" value="Elp3"/>
    <property type="match status" value="1"/>
</dbReference>
<dbReference type="AlphaFoldDB" id="A0A178MKT5"/>
<keyword evidence="3" id="KW-0808">Transferase</keyword>